<evidence type="ECO:0000313" key="2">
    <source>
        <dbReference type="Proteomes" id="UP001157006"/>
    </source>
</evidence>
<name>A0AAV1A2V7_VICFA</name>
<proteinExistence type="predicted"/>
<reference evidence="1 2" key="1">
    <citation type="submission" date="2023-01" db="EMBL/GenBank/DDBJ databases">
        <authorList>
            <person name="Kreplak J."/>
        </authorList>
    </citation>
    <scope>NUCLEOTIDE SEQUENCE [LARGE SCALE GENOMIC DNA]</scope>
</reference>
<organism evidence="1 2">
    <name type="scientific">Vicia faba</name>
    <name type="common">Broad bean</name>
    <name type="synonym">Faba vulgaris</name>
    <dbReference type="NCBI Taxonomy" id="3906"/>
    <lineage>
        <taxon>Eukaryota</taxon>
        <taxon>Viridiplantae</taxon>
        <taxon>Streptophyta</taxon>
        <taxon>Embryophyta</taxon>
        <taxon>Tracheophyta</taxon>
        <taxon>Spermatophyta</taxon>
        <taxon>Magnoliopsida</taxon>
        <taxon>eudicotyledons</taxon>
        <taxon>Gunneridae</taxon>
        <taxon>Pentapetalae</taxon>
        <taxon>rosids</taxon>
        <taxon>fabids</taxon>
        <taxon>Fabales</taxon>
        <taxon>Fabaceae</taxon>
        <taxon>Papilionoideae</taxon>
        <taxon>50 kb inversion clade</taxon>
        <taxon>NPAAA clade</taxon>
        <taxon>Hologalegina</taxon>
        <taxon>IRL clade</taxon>
        <taxon>Fabeae</taxon>
        <taxon>Vicia</taxon>
    </lineage>
</organism>
<dbReference type="AlphaFoldDB" id="A0AAV1A2V7"/>
<dbReference type="Proteomes" id="UP001157006">
    <property type="component" value="Chromosome 3"/>
</dbReference>
<evidence type="ECO:0000313" key="1">
    <source>
        <dbReference type="EMBL" id="CAI8604191.1"/>
    </source>
</evidence>
<dbReference type="EMBL" id="OX451738">
    <property type="protein sequence ID" value="CAI8604191.1"/>
    <property type="molecule type" value="Genomic_DNA"/>
</dbReference>
<accession>A0AAV1A2V7</accession>
<sequence>MLESRANIEKAFLSPKTIMGRKEIDVPKDVGELLMSLSNKTNDIGSSSSGNVKSNITFVKPSVGTFVTKKIMITNLNPKKIRNIEAAAAELIESSDSSDSESDMD</sequence>
<protein>
    <submittedName>
        <fullName evidence="1">Uncharacterized protein</fullName>
    </submittedName>
</protein>
<keyword evidence="2" id="KW-1185">Reference proteome</keyword>
<gene>
    <name evidence="1" type="ORF">VFH_III121120</name>
</gene>